<feature type="region of interest" description="Disordered" evidence="1">
    <location>
        <begin position="1"/>
        <end position="53"/>
    </location>
</feature>
<evidence type="ECO:0000256" key="1">
    <source>
        <dbReference type="SAM" id="MobiDB-lite"/>
    </source>
</evidence>
<feature type="compositionally biased region" description="Basic and acidic residues" evidence="1">
    <location>
        <begin position="1"/>
        <end position="11"/>
    </location>
</feature>
<protein>
    <submittedName>
        <fullName evidence="2">Uncharacterized protein</fullName>
    </submittedName>
</protein>
<accession>A0AA38F3I8</accession>
<feature type="non-terminal residue" evidence="2">
    <location>
        <position position="1"/>
    </location>
</feature>
<dbReference type="Proteomes" id="UP000824469">
    <property type="component" value="Unassembled WGS sequence"/>
</dbReference>
<sequence length="53" mass="6176">QHVQEEMHQEDMEVDISSSTIGSKNREVQQTQKNTQELVGTPRRSDRQWKPPA</sequence>
<organism evidence="2 3">
    <name type="scientific">Taxus chinensis</name>
    <name type="common">Chinese yew</name>
    <name type="synonym">Taxus wallichiana var. chinensis</name>
    <dbReference type="NCBI Taxonomy" id="29808"/>
    <lineage>
        <taxon>Eukaryota</taxon>
        <taxon>Viridiplantae</taxon>
        <taxon>Streptophyta</taxon>
        <taxon>Embryophyta</taxon>
        <taxon>Tracheophyta</taxon>
        <taxon>Spermatophyta</taxon>
        <taxon>Pinopsida</taxon>
        <taxon>Pinidae</taxon>
        <taxon>Conifers II</taxon>
        <taxon>Cupressales</taxon>
        <taxon>Taxaceae</taxon>
        <taxon>Taxus</taxon>
    </lineage>
</organism>
<keyword evidence="3" id="KW-1185">Reference proteome</keyword>
<evidence type="ECO:0000313" key="3">
    <source>
        <dbReference type="Proteomes" id="UP000824469"/>
    </source>
</evidence>
<feature type="non-terminal residue" evidence="2">
    <location>
        <position position="53"/>
    </location>
</feature>
<gene>
    <name evidence="2" type="ORF">KI387_031948</name>
</gene>
<reference evidence="2 3" key="1">
    <citation type="journal article" date="2021" name="Nat. Plants">
        <title>The Taxus genome provides insights into paclitaxel biosynthesis.</title>
        <authorList>
            <person name="Xiong X."/>
            <person name="Gou J."/>
            <person name="Liao Q."/>
            <person name="Li Y."/>
            <person name="Zhou Q."/>
            <person name="Bi G."/>
            <person name="Li C."/>
            <person name="Du R."/>
            <person name="Wang X."/>
            <person name="Sun T."/>
            <person name="Guo L."/>
            <person name="Liang H."/>
            <person name="Lu P."/>
            <person name="Wu Y."/>
            <person name="Zhang Z."/>
            <person name="Ro D.K."/>
            <person name="Shang Y."/>
            <person name="Huang S."/>
            <person name="Yan J."/>
        </authorList>
    </citation>
    <scope>NUCLEOTIDE SEQUENCE [LARGE SCALE GENOMIC DNA]</scope>
    <source>
        <strain evidence="2">Ta-2019</strain>
    </source>
</reference>
<dbReference type="EMBL" id="JAHRHJ020003813">
    <property type="protein sequence ID" value="KAH9287831.1"/>
    <property type="molecule type" value="Genomic_DNA"/>
</dbReference>
<name>A0AA38F3I8_TAXCH</name>
<proteinExistence type="predicted"/>
<comment type="caution">
    <text evidence="2">The sequence shown here is derived from an EMBL/GenBank/DDBJ whole genome shotgun (WGS) entry which is preliminary data.</text>
</comment>
<dbReference type="AlphaFoldDB" id="A0AA38F3I8"/>
<evidence type="ECO:0000313" key="2">
    <source>
        <dbReference type="EMBL" id="KAH9287831.1"/>
    </source>
</evidence>
<feature type="compositionally biased region" description="Basic and acidic residues" evidence="1">
    <location>
        <begin position="43"/>
        <end position="53"/>
    </location>
</feature>
<feature type="compositionally biased region" description="Polar residues" evidence="1">
    <location>
        <begin position="16"/>
        <end position="38"/>
    </location>
</feature>